<dbReference type="AlphaFoldDB" id="A0A7W3QL65"/>
<dbReference type="Proteomes" id="UP000572680">
    <property type="component" value="Unassembled WGS sequence"/>
</dbReference>
<dbReference type="PANTHER" id="PTHR11101">
    <property type="entry name" value="PHOSPHATE TRANSPORTER"/>
    <property type="match status" value="1"/>
</dbReference>
<dbReference type="GO" id="GO:0005315">
    <property type="term" value="F:phosphate transmembrane transporter activity"/>
    <property type="evidence" value="ECO:0007669"/>
    <property type="project" value="InterPro"/>
</dbReference>
<protein>
    <submittedName>
        <fullName evidence="7">PiT family inorganic phosphate transporter</fullName>
    </submittedName>
</protein>
<evidence type="ECO:0000256" key="2">
    <source>
        <dbReference type="ARBA" id="ARBA00022448"/>
    </source>
</evidence>
<sequence>MGIIPFRAVHSALRSEVATDAALVAAAVLFCLVSGANDGGALLALGLKLPVPRIRAALAMLTAAVVVVPVAFGAGVAETFAAGLVGFGSGEDPEDATAAVLVGVLTALAVTLTLTWRGRPTSLTLATVGGLTGAGLGAGLPVSGERVALVLALGAAAPLAGWALALGVVRLLWRVPPGGPLSRVHLVGFAVLCAAYAANDAQKMLAVLAIALGVTAGALPWWALALAGALFAAGAVYGLPRAGRTLGGQLLAVRPVHSVSSEMSASAAVLCSSALGVPVSMTQSVAGGLIGAGVVSGAGRVRWEAAMRLAMAWLLTLPGSVVIAAMGALVVE</sequence>
<feature type="transmembrane region" description="Helical" evidence="6">
    <location>
        <begin position="310"/>
        <end position="331"/>
    </location>
</feature>
<dbReference type="RefSeq" id="WP_220509311.1">
    <property type="nucleotide sequence ID" value="NZ_BAAALP010000004.1"/>
</dbReference>
<keyword evidence="4 6" id="KW-1133">Transmembrane helix</keyword>
<feature type="transmembrane region" description="Helical" evidence="6">
    <location>
        <begin position="180"/>
        <end position="198"/>
    </location>
</feature>
<keyword evidence="5 6" id="KW-0472">Membrane</keyword>
<keyword evidence="3 6" id="KW-0812">Transmembrane</keyword>
<name>A0A7W3QL65_ACTNM</name>
<dbReference type="Pfam" id="PF01384">
    <property type="entry name" value="PHO4"/>
    <property type="match status" value="2"/>
</dbReference>
<comment type="subcellular location">
    <subcellularLocation>
        <location evidence="1">Membrane</location>
        <topology evidence="1">Multi-pass membrane protein</topology>
    </subcellularLocation>
</comment>
<keyword evidence="2" id="KW-0813">Transport</keyword>
<dbReference type="EMBL" id="JACJIA010000003">
    <property type="protein sequence ID" value="MBA8951239.1"/>
    <property type="molecule type" value="Genomic_DNA"/>
</dbReference>
<feature type="transmembrane region" description="Helical" evidence="6">
    <location>
        <begin position="57"/>
        <end position="76"/>
    </location>
</feature>
<evidence type="ECO:0000313" key="8">
    <source>
        <dbReference type="Proteomes" id="UP000572680"/>
    </source>
</evidence>
<feature type="transmembrane region" description="Helical" evidence="6">
    <location>
        <begin position="148"/>
        <end position="173"/>
    </location>
</feature>
<dbReference type="InterPro" id="IPR001204">
    <property type="entry name" value="Phos_transporter"/>
</dbReference>
<evidence type="ECO:0000256" key="4">
    <source>
        <dbReference type="ARBA" id="ARBA00022989"/>
    </source>
</evidence>
<feature type="transmembrane region" description="Helical" evidence="6">
    <location>
        <begin position="21"/>
        <end position="45"/>
    </location>
</feature>
<feature type="transmembrane region" description="Helical" evidence="6">
    <location>
        <begin position="204"/>
        <end position="237"/>
    </location>
</feature>
<accession>A0A7W3QL65</accession>
<keyword evidence="8" id="KW-1185">Reference proteome</keyword>
<dbReference type="PANTHER" id="PTHR11101:SF80">
    <property type="entry name" value="PHOSPHATE TRANSPORTER"/>
    <property type="match status" value="1"/>
</dbReference>
<evidence type="ECO:0000313" key="7">
    <source>
        <dbReference type="EMBL" id="MBA8951239.1"/>
    </source>
</evidence>
<dbReference type="GO" id="GO:0035435">
    <property type="term" value="P:phosphate ion transmembrane transport"/>
    <property type="evidence" value="ECO:0007669"/>
    <property type="project" value="TreeGrafter"/>
</dbReference>
<organism evidence="7 8">
    <name type="scientific">Actinomadura namibiensis</name>
    <dbReference type="NCBI Taxonomy" id="182080"/>
    <lineage>
        <taxon>Bacteria</taxon>
        <taxon>Bacillati</taxon>
        <taxon>Actinomycetota</taxon>
        <taxon>Actinomycetes</taxon>
        <taxon>Streptosporangiales</taxon>
        <taxon>Thermomonosporaceae</taxon>
        <taxon>Actinomadura</taxon>
    </lineage>
</organism>
<evidence type="ECO:0000256" key="3">
    <source>
        <dbReference type="ARBA" id="ARBA00022692"/>
    </source>
</evidence>
<feature type="transmembrane region" description="Helical" evidence="6">
    <location>
        <begin position="123"/>
        <end position="142"/>
    </location>
</feature>
<evidence type="ECO:0000256" key="6">
    <source>
        <dbReference type="SAM" id="Phobius"/>
    </source>
</evidence>
<evidence type="ECO:0000256" key="5">
    <source>
        <dbReference type="ARBA" id="ARBA00023136"/>
    </source>
</evidence>
<reference evidence="7 8" key="1">
    <citation type="submission" date="2020-08" db="EMBL/GenBank/DDBJ databases">
        <title>Genomic Encyclopedia of Type Strains, Phase IV (KMG-IV): sequencing the most valuable type-strain genomes for metagenomic binning, comparative biology and taxonomic classification.</title>
        <authorList>
            <person name="Goeker M."/>
        </authorList>
    </citation>
    <scope>NUCLEOTIDE SEQUENCE [LARGE SCALE GENOMIC DNA]</scope>
    <source>
        <strain evidence="7 8">DSM 44197</strain>
    </source>
</reference>
<feature type="transmembrane region" description="Helical" evidence="6">
    <location>
        <begin position="96"/>
        <end position="116"/>
    </location>
</feature>
<gene>
    <name evidence="7" type="ORF">HNR61_002870</name>
</gene>
<dbReference type="GO" id="GO:0016020">
    <property type="term" value="C:membrane"/>
    <property type="evidence" value="ECO:0007669"/>
    <property type="project" value="UniProtKB-SubCell"/>
</dbReference>
<comment type="caution">
    <text evidence="7">The sequence shown here is derived from an EMBL/GenBank/DDBJ whole genome shotgun (WGS) entry which is preliminary data.</text>
</comment>
<proteinExistence type="predicted"/>
<evidence type="ECO:0000256" key="1">
    <source>
        <dbReference type="ARBA" id="ARBA00004141"/>
    </source>
</evidence>